<dbReference type="GO" id="GO:0016301">
    <property type="term" value="F:kinase activity"/>
    <property type="evidence" value="ECO:0007669"/>
    <property type="project" value="UniProtKB-KW"/>
</dbReference>
<sequence>MWVVKLGGSLLGQPELKTWLSLLARQSDGRVVIVPGGGVFADAVRSAQVSGGFDDATAHHMALLAMEQFGLLMRALRPELVTASSELEIAERSWQHRAIIWMPSSMVLADRKIPTNWTVTSDSLAAWLARKIGADRLVLVKHAGCSEQPLPIDHLVEQGLLDSAFAEFSAPLTCPIQMIAKTASGAFADALAGASRPVRAI</sequence>
<evidence type="ECO:0000259" key="1">
    <source>
        <dbReference type="Pfam" id="PF00696"/>
    </source>
</evidence>
<keyword evidence="2" id="KW-0808">Transferase</keyword>
<dbReference type="Pfam" id="PF00696">
    <property type="entry name" value="AA_kinase"/>
    <property type="match status" value="1"/>
</dbReference>
<dbReference type="InterPro" id="IPR036393">
    <property type="entry name" value="AceGlu_kinase-like_sf"/>
</dbReference>
<evidence type="ECO:0000313" key="2">
    <source>
        <dbReference type="EMBL" id="OIQ75800.1"/>
    </source>
</evidence>
<name>A0A1J5PY13_9ZZZZ</name>
<reference evidence="2" key="1">
    <citation type="submission" date="2016-10" db="EMBL/GenBank/DDBJ databases">
        <title>Sequence of Gallionella enrichment culture.</title>
        <authorList>
            <person name="Poehlein A."/>
            <person name="Muehling M."/>
            <person name="Daniel R."/>
        </authorList>
    </citation>
    <scope>NUCLEOTIDE SEQUENCE</scope>
</reference>
<protein>
    <submittedName>
        <fullName evidence="2">Amino acid kinase family protein</fullName>
    </submittedName>
</protein>
<dbReference type="InterPro" id="IPR001048">
    <property type="entry name" value="Asp/Glu/Uridylate_kinase"/>
</dbReference>
<organism evidence="2">
    <name type="scientific">mine drainage metagenome</name>
    <dbReference type="NCBI Taxonomy" id="410659"/>
    <lineage>
        <taxon>unclassified sequences</taxon>
        <taxon>metagenomes</taxon>
        <taxon>ecological metagenomes</taxon>
    </lineage>
</organism>
<dbReference type="AlphaFoldDB" id="A0A1J5PY13"/>
<accession>A0A1J5PY13</accession>
<keyword evidence="2" id="KW-0418">Kinase</keyword>
<comment type="caution">
    <text evidence="2">The sequence shown here is derived from an EMBL/GenBank/DDBJ whole genome shotgun (WGS) entry which is preliminary data.</text>
</comment>
<dbReference type="Gene3D" id="3.40.1160.10">
    <property type="entry name" value="Acetylglutamate kinase-like"/>
    <property type="match status" value="1"/>
</dbReference>
<proteinExistence type="predicted"/>
<dbReference type="SUPFAM" id="SSF53633">
    <property type="entry name" value="Carbamate kinase-like"/>
    <property type="match status" value="1"/>
</dbReference>
<dbReference type="EMBL" id="MLJW01002053">
    <property type="protein sequence ID" value="OIQ75800.1"/>
    <property type="molecule type" value="Genomic_DNA"/>
</dbReference>
<gene>
    <name evidence="2" type="ORF">GALL_425300</name>
</gene>
<feature type="domain" description="Aspartate/glutamate/uridylate kinase" evidence="1">
    <location>
        <begin position="2"/>
        <end position="141"/>
    </location>
</feature>